<reference evidence="1" key="1">
    <citation type="submission" date="2023-05" db="EMBL/GenBank/DDBJ databases">
        <authorList>
            <consortium name="ELIXIR-Norway"/>
        </authorList>
    </citation>
    <scope>NUCLEOTIDE SEQUENCE</scope>
</reference>
<dbReference type="Proteomes" id="UP001162501">
    <property type="component" value="Chromosome 7"/>
</dbReference>
<reference evidence="1" key="2">
    <citation type="submission" date="2025-03" db="EMBL/GenBank/DDBJ databases">
        <authorList>
            <consortium name="ELIXIR-Norway"/>
            <consortium name="Elixir Norway"/>
        </authorList>
    </citation>
    <scope>NUCLEOTIDE SEQUENCE</scope>
</reference>
<sequence length="151" mass="16426">MVIRSEGRLSAVPTPRNPRRSPSIGAPQGTLCRLPCRVFFGALPTSDTLCVHLFMPGPCRRLGKPSGESRGGQRGPTNPQTECQDHQAPWGTLSALHSAARAQRHKPLATTVTARRAPGRWHAYADRCGCLGPPRPQRRDSGTFHPRFSGT</sequence>
<dbReference type="EMBL" id="OX596091">
    <property type="protein sequence ID" value="CAN0554433.1"/>
    <property type="molecule type" value="Genomic_DNA"/>
</dbReference>
<evidence type="ECO:0000313" key="1">
    <source>
        <dbReference type="EMBL" id="CAN0554433.1"/>
    </source>
</evidence>
<gene>
    <name evidence="1" type="ORF">MRATA1EN22A_LOCUS26684</name>
</gene>
<accession>A0AC60A446</accession>
<protein>
    <submittedName>
        <fullName evidence="1">Uncharacterized protein</fullName>
    </submittedName>
</protein>
<evidence type="ECO:0000313" key="2">
    <source>
        <dbReference type="Proteomes" id="UP001162501"/>
    </source>
</evidence>
<proteinExistence type="predicted"/>
<name>A0AC60A446_RANTA</name>
<organism evidence="1 2">
    <name type="scientific">Rangifer tarandus platyrhynchus</name>
    <name type="common">Svalbard reindeer</name>
    <dbReference type="NCBI Taxonomy" id="3082113"/>
    <lineage>
        <taxon>Eukaryota</taxon>
        <taxon>Metazoa</taxon>
        <taxon>Chordata</taxon>
        <taxon>Craniata</taxon>
        <taxon>Vertebrata</taxon>
        <taxon>Euteleostomi</taxon>
        <taxon>Mammalia</taxon>
        <taxon>Eutheria</taxon>
        <taxon>Laurasiatheria</taxon>
        <taxon>Artiodactyla</taxon>
        <taxon>Ruminantia</taxon>
        <taxon>Pecora</taxon>
        <taxon>Cervidae</taxon>
        <taxon>Odocoileinae</taxon>
        <taxon>Rangifer</taxon>
    </lineage>
</organism>